<accession>W9SD14</accession>
<evidence type="ECO:0000256" key="4">
    <source>
        <dbReference type="ARBA" id="ARBA00022771"/>
    </source>
</evidence>
<evidence type="ECO:0000259" key="7">
    <source>
        <dbReference type="PROSITE" id="PS50089"/>
    </source>
</evidence>
<dbReference type="EC" id="2.3.2.27" evidence="2"/>
<evidence type="ECO:0000256" key="3">
    <source>
        <dbReference type="ARBA" id="ARBA00022723"/>
    </source>
</evidence>
<dbReference type="Pfam" id="PF13639">
    <property type="entry name" value="zf-RING_2"/>
    <property type="match status" value="1"/>
</dbReference>
<dbReference type="EMBL" id="KE346093">
    <property type="protein sequence ID" value="EXC26030.1"/>
    <property type="molecule type" value="Genomic_DNA"/>
</dbReference>
<dbReference type="CDD" id="cd16454">
    <property type="entry name" value="RING-H2_PA-TM-RING"/>
    <property type="match status" value="1"/>
</dbReference>
<dbReference type="PANTHER" id="PTHR15710">
    <property type="entry name" value="E3 UBIQUITIN-PROTEIN LIGASE PRAJA"/>
    <property type="match status" value="1"/>
</dbReference>
<reference evidence="9" key="2">
    <citation type="submission" date="2013-06" db="EMBL/GenBank/DDBJ databases">
        <title>Draft Genome Sequence of a Mulberry Tree, Morus notabilis C.K. Schn.</title>
        <authorList>
            <person name="He N."/>
            <person name="Zhao S."/>
        </authorList>
    </citation>
    <scope>NUCLEOTIDE SEQUENCE</scope>
</reference>
<keyword evidence="5" id="KW-0862">Zinc</keyword>
<keyword evidence="3" id="KW-0479">Metal-binding</keyword>
<keyword evidence="10" id="KW-1185">Reference proteome</keyword>
<dbReference type="OrthoDB" id="1194598at2759"/>
<keyword evidence="4 6" id="KW-0863">Zinc-finger</keyword>
<dbReference type="GO" id="GO:0061630">
    <property type="term" value="F:ubiquitin protein ligase activity"/>
    <property type="evidence" value="ECO:0007669"/>
    <property type="project" value="UniProtKB-EC"/>
</dbReference>
<evidence type="ECO:0000256" key="1">
    <source>
        <dbReference type="ARBA" id="ARBA00000900"/>
    </source>
</evidence>
<dbReference type="Proteomes" id="UP000030645">
    <property type="component" value="Unassembled WGS sequence"/>
</dbReference>
<dbReference type="KEGG" id="mnt:21389074"/>
<evidence type="ECO:0000256" key="2">
    <source>
        <dbReference type="ARBA" id="ARBA00012483"/>
    </source>
</evidence>
<sequence length="228" mass="25855">MVRIISNSPQYLGYDCSVEIDQRTFLPPNFEETDYIRFRICFSTGGLESEVVNLIGLSTFLADTLRLMADILYSSGVPSRLTRSMKCEITADVFDIVQRHNFSASLLPIHVRVFPAGTTRSEESTLERALRESAEEFQTPIPTTKSSIQALEVVKNDDADHENNVSGADEASKWCNCTICLEELSLDWNDNQTVLRMPCSHLYHRDCIVQWLEISHLCPLCRYAVPIN</sequence>
<gene>
    <name evidence="8" type="ORF">L484_005612</name>
    <name evidence="9" type="ORF">L484_005613</name>
</gene>
<evidence type="ECO:0000313" key="8">
    <source>
        <dbReference type="EMBL" id="EXC26030.1"/>
    </source>
</evidence>
<dbReference type="GO" id="GO:0008270">
    <property type="term" value="F:zinc ion binding"/>
    <property type="evidence" value="ECO:0007669"/>
    <property type="project" value="UniProtKB-KW"/>
</dbReference>
<dbReference type="eggNOG" id="KOG0800">
    <property type="taxonomic scope" value="Eukaryota"/>
</dbReference>
<dbReference type="EMBL" id="KE346093">
    <property type="protein sequence ID" value="EXC26031.1"/>
    <property type="molecule type" value="Genomic_DNA"/>
</dbReference>
<dbReference type="GO" id="GO:0016567">
    <property type="term" value="P:protein ubiquitination"/>
    <property type="evidence" value="ECO:0007669"/>
    <property type="project" value="TreeGrafter"/>
</dbReference>
<evidence type="ECO:0000313" key="9">
    <source>
        <dbReference type="EMBL" id="EXC26031.1"/>
    </source>
</evidence>
<dbReference type="InterPro" id="IPR013083">
    <property type="entry name" value="Znf_RING/FYVE/PHD"/>
</dbReference>
<dbReference type="GO" id="GO:0005737">
    <property type="term" value="C:cytoplasm"/>
    <property type="evidence" value="ECO:0007669"/>
    <property type="project" value="TreeGrafter"/>
</dbReference>
<evidence type="ECO:0000313" key="10">
    <source>
        <dbReference type="Proteomes" id="UP000030645"/>
    </source>
</evidence>
<proteinExistence type="predicted"/>
<dbReference type="Gene3D" id="3.30.40.10">
    <property type="entry name" value="Zinc/RING finger domain, C3HC4 (zinc finger)"/>
    <property type="match status" value="1"/>
</dbReference>
<dbReference type="PROSITE" id="PS50089">
    <property type="entry name" value="ZF_RING_2"/>
    <property type="match status" value="1"/>
</dbReference>
<dbReference type="AlphaFoldDB" id="W9SD14"/>
<feature type="domain" description="RING-type" evidence="7">
    <location>
        <begin position="177"/>
        <end position="222"/>
    </location>
</feature>
<dbReference type="PANTHER" id="PTHR15710:SF196">
    <property type="entry name" value="F6A14.12 PROTEIN-RELATED"/>
    <property type="match status" value="1"/>
</dbReference>
<evidence type="ECO:0000256" key="6">
    <source>
        <dbReference type="PROSITE-ProRule" id="PRU00175"/>
    </source>
</evidence>
<name>W9SD14_9ROSA</name>
<dbReference type="SMART" id="SM00184">
    <property type="entry name" value="RING"/>
    <property type="match status" value="1"/>
</dbReference>
<dbReference type="InterPro" id="IPR001841">
    <property type="entry name" value="Znf_RING"/>
</dbReference>
<dbReference type="SUPFAM" id="SSF57850">
    <property type="entry name" value="RING/U-box"/>
    <property type="match status" value="1"/>
</dbReference>
<evidence type="ECO:0000256" key="5">
    <source>
        <dbReference type="ARBA" id="ARBA00022833"/>
    </source>
</evidence>
<protein>
    <recommendedName>
        <fullName evidence="2">RING-type E3 ubiquitin transferase</fullName>
        <ecNumber evidence="2">2.3.2.27</ecNumber>
    </recommendedName>
</protein>
<dbReference type="KEGG" id="mnt:21389073"/>
<organism evidence="9 10">
    <name type="scientific">Morus notabilis</name>
    <dbReference type="NCBI Taxonomy" id="981085"/>
    <lineage>
        <taxon>Eukaryota</taxon>
        <taxon>Viridiplantae</taxon>
        <taxon>Streptophyta</taxon>
        <taxon>Embryophyta</taxon>
        <taxon>Tracheophyta</taxon>
        <taxon>Spermatophyta</taxon>
        <taxon>Magnoliopsida</taxon>
        <taxon>eudicotyledons</taxon>
        <taxon>Gunneridae</taxon>
        <taxon>Pentapetalae</taxon>
        <taxon>rosids</taxon>
        <taxon>fabids</taxon>
        <taxon>Rosales</taxon>
        <taxon>Moraceae</taxon>
        <taxon>Moreae</taxon>
        <taxon>Morus</taxon>
    </lineage>
</organism>
<reference evidence="10" key="1">
    <citation type="submission" date="2013-01" db="EMBL/GenBank/DDBJ databases">
        <title>Draft Genome Sequence of a Mulberry Tree, Morus notabilis C.K. Schneid.</title>
        <authorList>
            <person name="He N."/>
            <person name="Zhao S."/>
        </authorList>
    </citation>
    <scope>NUCLEOTIDE SEQUENCE</scope>
</reference>
<comment type="catalytic activity">
    <reaction evidence="1">
        <text>S-ubiquitinyl-[E2 ubiquitin-conjugating enzyme]-L-cysteine + [acceptor protein]-L-lysine = [E2 ubiquitin-conjugating enzyme]-L-cysteine + N(6)-ubiquitinyl-[acceptor protein]-L-lysine.</text>
        <dbReference type="EC" id="2.3.2.27"/>
    </reaction>
</comment>